<keyword evidence="6" id="KW-0573">Peptidoglycan synthesis</keyword>
<proteinExistence type="inferred from homology"/>
<dbReference type="GO" id="GO:0015648">
    <property type="term" value="F:lipid-linked peptidoglycan transporter activity"/>
    <property type="evidence" value="ECO:0007669"/>
    <property type="project" value="TreeGrafter"/>
</dbReference>
<evidence type="ECO:0000256" key="4">
    <source>
        <dbReference type="ARBA" id="ARBA00022692"/>
    </source>
</evidence>
<comment type="subcellular location">
    <subcellularLocation>
        <location evidence="1">Membrane</location>
        <topology evidence="1">Multi-pass membrane protein</topology>
    </subcellularLocation>
</comment>
<feature type="transmembrane region" description="Helical" evidence="16">
    <location>
        <begin position="198"/>
        <end position="216"/>
    </location>
</feature>
<dbReference type="Proteomes" id="UP000748308">
    <property type="component" value="Unassembled WGS sequence"/>
</dbReference>
<dbReference type="GO" id="GO:0032153">
    <property type="term" value="C:cell division site"/>
    <property type="evidence" value="ECO:0007669"/>
    <property type="project" value="TreeGrafter"/>
</dbReference>
<name>A0A937XAX3_UNCEI</name>
<keyword evidence="5" id="KW-0133">Cell shape</keyword>
<dbReference type="PANTHER" id="PTHR30474">
    <property type="entry name" value="CELL CYCLE PROTEIN"/>
    <property type="match status" value="1"/>
</dbReference>
<evidence type="ECO:0000256" key="16">
    <source>
        <dbReference type="SAM" id="Phobius"/>
    </source>
</evidence>
<feature type="transmembrane region" description="Helical" evidence="16">
    <location>
        <begin position="348"/>
        <end position="366"/>
    </location>
</feature>
<keyword evidence="8 16" id="KW-0472">Membrane</keyword>
<gene>
    <name evidence="17" type="ORF">FJY75_01920</name>
</gene>
<feature type="transmembrane region" description="Helical" evidence="16">
    <location>
        <begin position="279"/>
        <end position="300"/>
    </location>
</feature>
<dbReference type="GO" id="GO:0008955">
    <property type="term" value="F:peptidoglycan glycosyltransferase activity"/>
    <property type="evidence" value="ECO:0007669"/>
    <property type="project" value="UniProtKB-EC"/>
</dbReference>
<evidence type="ECO:0000256" key="9">
    <source>
        <dbReference type="ARBA" id="ARBA00032370"/>
    </source>
</evidence>
<feature type="transmembrane region" description="Helical" evidence="16">
    <location>
        <begin position="150"/>
        <end position="168"/>
    </location>
</feature>
<dbReference type="AlphaFoldDB" id="A0A937XAX3"/>
<keyword evidence="3" id="KW-0808">Transferase</keyword>
<evidence type="ECO:0000256" key="15">
    <source>
        <dbReference type="ARBA" id="ARBA00049902"/>
    </source>
</evidence>
<evidence type="ECO:0000256" key="7">
    <source>
        <dbReference type="ARBA" id="ARBA00022989"/>
    </source>
</evidence>
<evidence type="ECO:0000256" key="5">
    <source>
        <dbReference type="ARBA" id="ARBA00022960"/>
    </source>
</evidence>
<evidence type="ECO:0000256" key="12">
    <source>
        <dbReference type="ARBA" id="ARBA00041185"/>
    </source>
</evidence>
<evidence type="ECO:0000313" key="18">
    <source>
        <dbReference type="Proteomes" id="UP000748308"/>
    </source>
</evidence>
<evidence type="ECO:0000256" key="8">
    <source>
        <dbReference type="ARBA" id="ARBA00023136"/>
    </source>
</evidence>
<reference evidence="17" key="1">
    <citation type="submission" date="2019-03" db="EMBL/GenBank/DDBJ databases">
        <title>Lake Tanganyika Metagenome-Assembled Genomes (MAGs).</title>
        <authorList>
            <person name="Tran P."/>
        </authorList>
    </citation>
    <scope>NUCLEOTIDE SEQUENCE</scope>
    <source>
        <strain evidence="17">M_DeepCast_400m_m2_100</strain>
    </source>
</reference>
<comment type="caution">
    <text evidence="17">The sequence shown here is derived from an EMBL/GenBank/DDBJ whole genome shotgun (WGS) entry which is preliminary data.</text>
</comment>
<keyword evidence="4 16" id="KW-0812">Transmembrane</keyword>
<keyword evidence="7 16" id="KW-1133">Transmembrane helix</keyword>
<sequence>MGLFRWAGMGAAAGPMDRWLLAAVLLLALWGLLMVYSSSSAMGIVSHGGNDLFYLENQLAKGILGVALMLGLSRIDAQHYARRVPWIFWGLGLAALLLLLIPQGPGVEVRGTRRWLSIGGVLVQPAEFARVAMIVCLAAAVATRRGELRTWRGLALPLGIVFATAGLIAVQPHLSMAALTALSGLLLLFLAGGRPWKLGLAGGGAALLAFLVKRGYQGTRIDIFLEGLRGDPTYQVHQSILGIGSGGLTGMGLGRGMQKHFFLPDPHTDFILSIVGEELGLLGLLLLSSLTALIILRIFVIGRRSGVVFGELVAYGVGLQFLLAFLLHTAVCVGWAPTTGVPYPLMSFGGSALLASLTAIGIVLAVSRRSPGVRRPSYMGRLLMDEPTLGRSRS</sequence>
<dbReference type="GO" id="GO:0051301">
    <property type="term" value="P:cell division"/>
    <property type="evidence" value="ECO:0007669"/>
    <property type="project" value="InterPro"/>
</dbReference>
<dbReference type="EMBL" id="VGIY01000024">
    <property type="protein sequence ID" value="MBM3316588.1"/>
    <property type="molecule type" value="Genomic_DNA"/>
</dbReference>
<feature type="transmembrane region" description="Helical" evidence="16">
    <location>
        <begin position="84"/>
        <end position="101"/>
    </location>
</feature>
<evidence type="ECO:0000256" key="6">
    <source>
        <dbReference type="ARBA" id="ARBA00022984"/>
    </source>
</evidence>
<dbReference type="GO" id="GO:0008360">
    <property type="term" value="P:regulation of cell shape"/>
    <property type="evidence" value="ECO:0007669"/>
    <property type="project" value="UniProtKB-KW"/>
</dbReference>
<dbReference type="InterPro" id="IPR001182">
    <property type="entry name" value="FtsW/RodA"/>
</dbReference>
<feature type="transmembrane region" description="Helical" evidence="16">
    <location>
        <begin position="121"/>
        <end position="143"/>
    </location>
</feature>
<evidence type="ECO:0000256" key="14">
    <source>
        <dbReference type="ARBA" id="ARBA00044770"/>
    </source>
</evidence>
<evidence type="ECO:0000313" key="17">
    <source>
        <dbReference type="EMBL" id="MBM3316588.1"/>
    </source>
</evidence>
<protein>
    <recommendedName>
        <fullName evidence="12">Probable peptidoglycan glycosyltransferase FtsW</fullName>
        <ecNumber evidence="14">2.4.99.28</ecNumber>
    </recommendedName>
    <alternativeName>
        <fullName evidence="13">Cell division protein FtsW</fullName>
    </alternativeName>
    <alternativeName>
        <fullName evidence="10">Cell wall polymerase</fullName>
    </alternativeName>
    <alternativeName>
        <fullName evidence="9">Peptidoglycan polymerase</fullName>
    </alternativeName>
</protein>
<evidence type="ECO:0000256" key="10">
    <source>
        <dbReference type="ARBA" id="ARBA00033270"/>
    </source>
</evidence>
<feature type="transmembrane region" description="Helical" evidence="16">
    <location>
        <begin position="312"/>
        <end position="336"/>
    </location>
</feature>
<evidence type="ECO:0000256" key="11">
    <source>
        <dbReference type="ARBA" id="ARBA00038053"/>
    </source>
</evidence>
<comment type="catalytic activity">
    <reaction evidence="15">
        <text>[GlcNAc-(1-&gt;4)-Mur2Ac(oyl-L-Ala-gamma-D-Glu-L-Lys-D-Ala-D-Ala)](n)-di-trans,octa-cis-undecaprenyl diphosphate + beta-D-GlcNAc-(1-&gt;4)-Mur2Ac(oyl-L-Ala-gamma-D-Glu-L-Lys-D-Ala-D-Ala)-di-trans,octa-cis-undecaprenyl diphosphate = [GlcNAc-(1-&gt;4)-Mur2Ac(oyl-L-Ala-gamma-D-Glu-L-Lys-D-Ala-D-Ala)](n+1)-di-trans,octa-cis-undecaprenyl diphosphate + di-trans,octa-cis-undecaprenyl diphosphate + H(+)</text>
        <dbReference type="Rhea" id="RHEA:23708"/>
        <dbReference type="Rhea" id="RHEA-COMP:9602"/>
        <dbReference type="Rhea" id="RHEA-COMP:9603"/>
        <dbReference type="ChEBI" id="CHEBI:15378"/>
        <dbReference type="ChEBI" id="CHEBI:58405"/>
        <dbReference type="ChEBI" id="CHEBI:60033"/>
        <dbReference type="ChEBI" id="CHEBI:78435"/>
        <dbReference type="EC" id="2.4.99.28"/>
    </reaction>
</comment>
<comment type="similarity">
    <text evidence="11">Belongs to the SEDS family. FtsW subfamily.</text>
</comment>
<dbReference type="GO" id="GO:0009252">
    <property type="term" value="P:peptidoglycan biosynthetic process"/>
    <property type="evidence" value="ECO:0007669"/>
    <property type="project" value="UniProtKB-KW"/>
</dbReference>
<evidence type="ECO:0000256" key="3">
    <source>
        <dbReference type="ARBA" id="ARBA00022679"/>
    </source>
</evidence>
<accession>A0A937XAX3</accession>
<evidence type="ECO:0000256" key="2">
    <source>
        <dbReference type="ARBA" id="ARBA00022676"/>
    </source>
</evidence>
<dbReference type="Pfam" id="PF01098">
    <property type="entry name" value="FTSW_RODA_SPOVE"/>
    <property type="match status" value="1"/>
</dbReference>
<dbReference type="GO" id="GO:0005886">
    <property type="term" value="C:plasma membrane"/>
    <property type="evidence" value="ECO:0007669"/>
    <property type="project" value="TreeGrafter"/>
</dbReference>
<evidence type="ECO:0000256" key="13">
    <source>
        <dbReference type="ARBA" id="ARBA00041418"/>
    </source>
</evidence>
<keyword evidence="2" id="KW-0328">Glycosyltransferase</keyword>
<dbReference type="PANTHER" id="PTHR30474:SF2">
    <property type="entry name" value="PEPTIDOGLYCAN GLYCOSYLTRANSFERASE FTSW-RELATED"/>
    <property type="match status" value="1"/>
</dbReference>
<evidence type="ECO:0000256" key="1">
    <source>
        <dbReference type="ARBA" id="ARBA00004141"/>
    </source>
</evidence>
<organism evidence="17 18">
    <name type="scientific">Eiseniibacteriota bacterium</name>
    <dbReference type="NCBI Taxonomy" id="2212470"/>
    <lineage>
        <taxon>Bacteria</taxon>
        <taxon>Candidatus Eiseniibacteriota</taxon>
    </lineage>
</organism>
<feature type="transmembrane region" description="Helical" evidence="16">
    <location>
        <begin position="59"/>
        <end position="77"/>
    </location>
</feature>
<dbReference type="EC" id="2.4.99.28" evidence="14"/>